<keyword evidence="9 10" id="KW-0807">Transducer</keyword>
<keyword evidence="6" id="KW-1133">Transmembrane helix</keyword>
<evidence type="ECO:0000256" key="3">
    <source>
        <dbReference type="ARBA" id="ARBA00022606"/>
    </source>
</evidence>
<accession>A0A232FDC6</accession>
<comment type="subcellular location">
    <subcellularLocation>
        <location evidence="1 10">Cell membrane</location>
        <topology evidence="1 10">Multi-pass membrane protein</topology>
    </subcellularLocation>
</comment>
<gene>
    <name evidence="11" type="ORF">TSAR_011465</name>
</gene>
<dbReference type="AlphaFoldDB" id="A0A232FDC6"/>
<dbReference type="PANTHER" id="PTHR21137">
    <property type="entry name" value="ODORANT RECEPTOR"/>
    <property type="match status" value="1"/>
</dbReference>
<name>A0A232FDC6_9HYME</name>
<evidence type="ECO:0000256" key="1">
    <source>
        <dbReference type="ARBA" id="ARBA00004651"/>
    </source>
</evidence>
<evidence type="ECO:0000256" key="6">
    <source>
        <dbReference type="ARBA" id="ARBA00022989"/>
    </source>
</evidence>
<evidence type="ECO:0000256" key="10">
    <source>
        <dbReference type="RuleBase" id="RU351113"/>
    </source>
</evidence>
<evidence type="ECO:0000256" key="7">
    <source>
        <dbReference type="ARBA" id="ARBA00023136"/>
    </source>
</evidence>
<reference evidence="11 12" key="1">
    <citation type="journal article" date="2017" name="Curr. Biol.">
        <title>The Evolution of Venom by Co-option of Single-Copy Genes.</title>
        <authorList>
            <person name="Martinson E.O."/>
            <person name="Mrinalini"/>
            <person name="Kelkar Y.D."/>
            <person name="Chang C.H."/>
            <person name="Werren J.H."/>
        </authorList>
    </citation>
    <scope>NUCLEOTIDE SEQUENCE [LARGE SCALE GENOMIC DNA]</scope>
    <source>
        <strain evidence="11 12">Alberta</strain>
        <tissue evidence="11">Whole body</tissue>
    </source>
</reference>
<evidence type="ECO:0000313" key="11">
    <source>
        <dbReference type="EMBL" id="OXU28468.1"/>
    </source>
</evidence>
<comment type="caution">
    <text evidence="11">The sequence shown here is derived from an EMBL/GenBank/DDBJ whole genome shotgun (WGS) entry which is preliminary data.</text>
</comment>
<evidence type="ECO:0000313" key="12">
    <source>
        <dbReference type="Proteomes" id="UP000215335"/>
    </source>
</evidence>
<organism evidence="11 12">
    <name type="scientific">Trichomalopsis sarcophagae</name>
    <dbReference type="NCBI Taxonomy" id="543379"/>
    <lineage>
        <taxon>Eukaryota</taxon>
        <taxon>Metazoa</taxon>
        <taxon>Ecdysozoa</taxon>
        <taxon>Arthropoda</taxon>
        <taxon>Hexapoda</taxon>
        <taxon>Insecta</taxon>
        <taxon>Pterygota</taxon>
        <taxon>Neoptera</taxon>
        <taxon>Endopterygota</taxon>
        <taxon>Hymenoptera</taxon>
        <taxon>Apocrita</taxon>
        <taxon>Proctotrupomorpha</taxon>
        <taxon>Chalcidoidea</taxon>
        <taxon>Pteromalidae</taxon>
        <taxon>Pteromalinae</taxon>
        <taxon>Trichomalopsis</taxon>
    </lineage>
</organism>
<keyword evidence="8 10" id="KW-0675">Receptor</keyword>
<dbReference type="GO" id="GO:0004984">
    <property type="term" value="F:olfactory receptor activity"/>
    <property type="evidence" value="ECO:0007669"/>
    <property type="project" value="InterPro"/>
</dbReference>
<dbReference type="Pfam" id="PF02949">
    <property type="entry name" value="7tm_6"/>
    <property type="match status" value="2"/>
</dbReference>
<evidence type="ECO:0000256" key="8">
    <source>
        <dbReference type="ARBA" id="ARBA00023170"/>
    </source>
</evidence>
<keyword evidence="3 10" id="KW-0716">Sensory transduction</keyword>
<evidence type="ECO:0000256" key="4">
    <source>
        <dbReference type="ARBA" id="ARBA00022692"/>
    </source>
</evidence>
<keyword evidence="4" id="KW-0812">Transmembrane</keyword>
<dbReference type="GO" id="GO:0007165">
    <property type="term" value="P:signal transduction"/>
    <property type="evidence" value="ECO:0007669"/>
    <property type="project" value="UniProtKB-KW"/>
</dbReference>
<sequence>MTTAVEEYDNLALPMIISGRACGSWPMRAELEGERSLRVLLHRLHRFLAILFLYLISAGVTVEVIVFFGNDMNETIESALVSSAFYMTFARVLTFARYQPQMLYVVETMREDWLRSTSEERAILRKKCLLAFKLTKFFALSVVTTGISFVIIPLLEVLVYTDNLLKHTEKAQLRFKEDAKKVLPYRGYFFYNYTQPEVYGYTYLANSMVGALGCTSIAYGTSFSLISTIHGAAKFAIVKRDFEKIDRTTWTDNKIVGNCVRRHQECIRFAETVEDIINILALAQFVISTGLMCFGGFQLTTMLEDRARLTKYTSFLNTAVTELFIFSFSGQSLKSEVICAKKAAYTLFSYLRNFHTNIPIVMKSEDVAEFAYTSNWIGSVLSTNLRMIILRSRKPCTITAGKFYDMSLESFLKVMSSSFSYFTVLLAMRDED</sequence>
<keyword evidence="7" id="KW-0472">Membrane</keyword>
<dbReference type="STRING" id="543379.A0A232FDC6"/>
<dbReference type="GO" id="GO:0005886">
    <property type="term" value="C:plasma membrane"/>
    <property type="evidence" value="ECO:0007669"/>
    <property type="project" value="UniProtKB-SubCell"/>
</dbReference>
<keyword evidence="5 10" id="KW-0552">Olfaction</keyword>
<dbReference type="InterPro" id="IPR004117">
    <property type="entry name" value="7tm6_olfct_rcpt"/>
</dbReference>
<dbReference type="Proteomes" id="UP000215335">
    <property type="component" value="Unassembled WGS sequence"/>
</dbReference>
<evidence type="ECO:0000256" key="2">
    <source>
        <dbReference type="ARBA" id="ARBA00022475"/>
    </source>
</evidence>
<proteinExistence type="inferred from homology"/>
<evidence type="ECO:0000256" key="5">
    <source>
        <dbReference type="ARBA" id="ARBA00022725"/>
    </source>
</evidence>
<dbReference type="OrthoDB" id="8185860at2759"/>
<dbReference type="PANTHER" id="PTHR21137:SF35">
    <property type="entry name" value="ODORANT RECEPTOR 19A-RELATED"/>
    <property type="match status" value="1"/>
</dbReference>
<dbReference type="EMBL" id="NNAY01000428">
    <property type="protein sequence ID" value="OXU28468.1"/>
    <property type="molecule type" value="Genomic_DNA"/>
</dbReference>
<keyword evidence="2" id="KW-1003">Cell membrane</keyword>
<dbReference type="GO" id="GO:0005549">
    <property type="term" value="F:odorant binding"/>
    <property type="evidence" value="ECO:0007669"/>
    <property type="project" value="InterPro"/>
</dbReference>
<protein>
    <recommendedName>
        <fullName evidence="10">Odorant receptor</fullName>
    </recommendedName>
</protein>
<comment type="similarity">
    <text evidence="10">Belongs to the insect chemoreceptor superfamily. Heteromeric odorant receptor channel (TC 1.A.69) family.</text>
</comment>
<evidence type="ECO:0000256" key="9">
    <source>
        <dbReference type="ARBA" id="ARBA00023224"/>
    </source>
</evidence>
<keyword evidence="12" id="KW-1185">Reference proteome</keyword>